<protein>
    <submittedName>
        <fullName evidence="3">Uncharacterized protein</fullName>
    </submittedName>
</protein>
<proteinExistence type="predicted"/>
<comment type="caution">
    <text evidence="3">The sequence shown here is derived from an EMBL/GenBank/DDBJ whole genome shotgun (WGS) entry which is preliminary data.</text>
</comment>
<feature type="region of interest" description="Disordered" evidence="2">
    <location>
        <begin position="257"/>
        <end position="280"/>
    </location>
</feature>
<sequence>MTDEHKSAHLFLAISHAALQRQQKAIQKREEQQDLGREWEEELMLKPQKAQKEEEEAEAKMKELKAEALKEELKIRREECDKRARRDRLSRAEVDEEVLGMVEEVHRAAGLGKRRMEDGTEEPYEQWRGRMANLRRQIYQAWNENQGRINMGLPRYVEGYPVREWIKPPKFLPWRMQEMSGLTACLQCQVKGLACSRSVLSGRVSDRDLKSKWCKRCEAEGERCIVEWEVNDIEETERSEKECDMKKTKKEYMWDWVDRSSKPEPGPGPGPDTESVAEAVEMWERRRRGAKLELVGDRLQWVEMGDFAPRKLREEY</sequence>
<keyword evidence="4" id="KW-1185">Reference proteome</keyword>
<dbReference type="AlphaFoldDB" id="A0A9P8QH87"/>
<dbReference type="Proteomes" id="UP000827724">
    <property type="component" value="Unassembled WGS sequence"/>
</dbReference>
<accession>A0A9P8QH87</accession>
<dbReference type="EMBL" id="JAIWOZ010000005">
    <property type="protein sequence ID" value="KAH6605110.1"/>
    <property type="molecule type" value="Genomic_DNA"/>
</dbReference>
<evidence type="ECO:0000313" key="3">
    <source>
        <dbReference type="EMBL" id="KAH6605110.1"/>
    </source>
</evidence>
<evidence type="ECO:0000313" key="4">
    <source>
        <dbReference type="Proteomes" id="UP000827724"/>
    </source>
</evidence>
<gene>
    <name evidence="3" type="ORF">Trco_006817</name>
</gene>
<keyword evidence="1" id="KW-0175">Coiled coil</keyword>
<dbReference type="OrthoDB" id="5093197at2759"/>
<evidence type="ECO:0000256" key="1">
    <source>
        <dbReference type="SAM" id="Coils"/>
    </source>
</evidence>
<reference evidence="3" key="1">
    <citation type="submission" date="2021-08" db="EMBL/GenBank/DDBJ databases">
        <title>Chromosome-Level Trichoderma cornu-damae using Hi-C Data.</title>
        <authorList>
            <person name="Kim C.S."/>
        </authorList>
    </citation>
    <scope>NUCLEOTIDE SEQUENCE</scope>
    <source>
        <strain evidence="3">KA19-0412C</strain>
    </source>
</reference>
<evidence type="ECO:0000256" key="2">
    <source>
        <dbReference type="SAM" id="MobiDB-lite"/>
    </source>
</evidence>
<organism evidence="3 4">
    <name type="scientific">Trichoderma cornu-damae</name>
    <dbReference type="NCBI Taxonomy" id="654480"/>
    <lineage>
        <taxon>Eukaryota</taxon>
        <taxon>Fungi</taxon>
        <taxon>Dikarya</taxon>
        <taxon>Ascomycota</taxon>
        <taxon>Pezizomycotina</taxon>
        <taxon>Sordariomycetes</taxon>
        <taxon>Hypocreomycetidae</taxon>
        <taxon>Hypocreales</taxon>
        <taxon>Hypocreaceae</taxon>
        <taxon>Trichoderma</taxon>
    </lineage>
</organism>
<name>A0A9P8QH87_9HYPO</name>
<feature type="coiled-coil region" evidence="1">
    <location>
        <begin position="47"/>
        <end position="81"/>
    </location>
</feature>